<proteinExistence type="predicted"/>
<dbReference type="Proteomes" id="UP000002872">
    <property type="component" value="Unassembled WGS sequence"/>
</dbReference>
<dbReference type="InParanoid" id="I3EK92"/>
<dbReference type="HOGENOM" id="CLU_565097_0_0_1"/>
<sequence length="483" mass="55145">MNIEKVEISTNCESIQNKTETKATTPPPKPPRHGIKISDILAPERKLIKFAFDKEGLLNEVESLEQEVEKAKNGSTCYYDRLFGLLHTIISKHVTINISLHMKDEHIEIMKSISSRILEEMVKSLHFSNSSLIYKKNKQHPVSTSALMDIVKRSVVSFADSDLLNRAELRANAWYKQMLNYKIPDFTAYLTYVNKILNEKMLADDIFNYTLYSGIKAFVDGLELNSNGHLPFKRTSSNDILNKSLFGVYNIDKAVQIIMKNRHILRTYFIDKNVQKENPLDDSDIHLIALFFSQYEVARKAISHAHSFIDVNSQYVDIDNLTSSSKKNEKRVVYFNPRSVNSNNCVSKDVLKQGMKHRAWSAECISYIQNRILKFKDLINKSYDPSQDASKSAENSRRVHLDANRFSMPIISRSTPHTQELNIVCNESMSNPRDANTNSSHRRSILYRISHSKPASRCTHAAGVVMGALGGFFLIRASFNEII</sequence>
<keyword evidence="3" id="KW-1185">Reference proteome</keyword>
<evidence type="ECO:0000256" key="1">
    <source>
        <dbReference type="SAM" id="MobiDB-lite"/>
    </source>
</evidence>
<feature type="compositionally biased region" description="Polar residues" evidence="1">
    <location>
        <begin position="8"/>
        <end position="17"/>
    </location>
</feature>
<dbReference type="OMA" id="SAECISY"/>
<dbReference type="AlphaFoldDB" id="I3EK92"/>
<name>I3EK92_NEMP3</name>
<reference evidence="2" key="1">
    <citation type="submission" date="2011-01" db="EMBL/GenBank/DDBJ databases">
        <title>The Genome Sequence of Nematocida parisii strain ERTm3.</title>
        <authorList>
            <consortium name="The Broad Institute Genome Sequencing Platform"/>
            <consortium name="The Broad Institute Genome Sequencing Center for Infectious Disease"/>
            <person name="Cuomo C."/>
            <person name="Troemel E."/>
            <person name="Young S.K."/>
            <person name="Zeng Q."/>
            <person name="Gargeya S."/>
            <person name="Fitzgerald M."/>
            <person name="Haas B."/>
            <person name="Abouelleil A."/>
            <person name="Alvarado L."/>
            <person name="Arachchi H.M."/>
            <person name="Berlin A."/>
            <person name="Chapman S.B."/>
            <person name="Gearin G."/>
            <person name="Goldberg J."/>
            <person name="Griggs A."/>
            <person name="Gujja S."/>
            <person name="Hansen M."/>
            <person name="Heiman D."/>
            <person name="Howarth C."/>
            <person name="Larimer J."/>
            <person name="Lui A."/>
            <person name="MacDonald P.J.P."/>
            <person name="McCowen C."/>
            <person name="Montmayeur A."/>
            <person name="Murphy C."/>
            <person name="Neiman D."/>
            <person name="Pearson M."/>
            <person name="Priest M."/>
            <person name="Roberts A."/>
            <person name="Saif S."/>
            <person name="Shea T."/>
            <person name="Sisk P."/>
            <person name="Stolte C."/>
            <person name="Sykes S."/>
            <person name="Wortman J."/>
            <person name="Nusbaum C."/>
            <person name="Birren B."/>
        </authorList>
    </citation>
    <scope>NUCLEOTIDE SEQUENCE</scope>
    <source>
        <strain evidence="2">ERTm3</strain>
    </source>
</reference>
<organism evidence="2 3">
    <name type="scientific">Nematocida parisii (strain ERTm3)</name>
    <name type="common">Nematode killer fungus</name>
    <dbReference type="NCBI Taxonomy" id="935791"/>
    <lineage>
        <taxon>Eukaryota</taxon>
        <taxon>Fungi</taxon>
        <taxon>Fungi incertae sedis</taxon>
        <taxon>Microsporidia</taxon>
        <taxon>Nematocida</taxon>
    </lineage>
</organism>
<gene>
    <name evidence="2" type="ORF">NEQG_00409</name>
</gene>
<evidence type="ECO:0000313" key="2">
    <source>
        <dbReference type="EMBL" id="EIJ89639.1"/>
    </source>
</evidence>
<protein>
    <submittedName>
        <fullName evidence="2">Uncharacterized protein</fullName>
    </submittedName>
</protein>
<evidence type="ECO:0000313" key="3">
    <source>
        <dbReference type="Proteomes" id="UP000002872"/>
    </source>
</evidence>
<accession>I3EK92</accession>
<dbReference type="EMBL" id="GL870876">
    <property type="protein sequence ID" value="EIJ89639.1"/>
    <property type="molecule type" value="Genomic_DNA"/>
</dbReference>
<feature type="region of interest" description="Disordered" evidence="1">
    <location>
        <begin position="1"/>
        <end position="35"/>
    </location>
</feature>
<dbReference type="VEuPathDB" id="MicrosporidiaDB:NEQG_00409"/>
<dbReference type="OrthoDB" id="10320144at2759"/>